<gene>
    <name evidence="2" type="ORF">R7226_15935</name>
</gene>
<dbReference type="InterPro" id="IPR036291">
    <property type="entry name" value="NAD(P)-bd_dom_sf"/>
</dbReference>
<protein>
    <submittedName>
        <fullName evidence="2">SDR family oxidoreductase</fullName>
    </submittedName>
</protein>
<dbReference type="PRINTS" id="PR00080">
    <property type="entry name" value="SDRFAMILY"/>
</dbReference>
<accession>A0ABU4HRM0</accession>
<dbReference type="PANTHER" id="PTHR42879">
    <property type="entry name" value="3-OXOACYL-(ACYL-CARRIER-PROTEIN) REDUCTASE"/>
    <property type="match status" value="1"/>
</dbReference>
<evidence type="ECO:0000256" key="1">
    <source>
        <dbReference type="ARBA" id="ARBA00006484"/>
    </source>
</evidence>
<dbReference type="EMBL" id="JAWSTH010000041">
    <property type="protein sequence ID" value="MDW5595839.1"/>
    <property type="molecule type" value="Genomic_DNA"/>
</dbReference>
<dbReference type="InterPro" id="IPR002347">
    <property type="entry name" value="SDR_fam"/>
</dbReference>
<dbReference type="RefSeq" id="WP_318598183.1">
    <property type="nucleotide sequence ID" value="NZ_JAWSTH010000041.1"/>
</dbReference>
<evidence type="ECO:0000313" key="2">
    <source>
        <dbReference type="EMBL" id="MDW5595839.1"/>
    </source>
</evidence>
<organism evidence="2 3">
    <name type="scientific">Conexibacter stalactiti</name>
    <dbReference type="NCBI Taxonomy" id="1940611"/>
    <lineage>
        <taxon>Bacteria</taxon>
        <taxon>Bacillati</taxon>
        <taxon>Actinomycetota</taxon>
        <taxon>Thermoleophilia</taxon>
        <taxon>Solirubrobacterales</taxon>
        <taxon>Conexibacteraceae</taxon>
        <taxon>Conexibacter</taxon>
    </lineage>
</organism>
<sequence>MSAVPADGPAGGALFDDLRGRRVFITGAGSGIGLAVAQRFADHGAVVGATVLPGDEAGRAALAEVGGDVHVLDADVTDAEQVEAAVATFVEAAGGAVEVLVSNAGIGQSAPFLELTNADWERMLKVHVGGAVNTTRAVLPGMLEAGWGRVLYTASELVTIGFENLTHYCAAKGALASMTRALAREVGPSGITVNCVAPGPTMTPMFVKSEAENNDAYRNTIPMRTFGDPDNVAWTWLFLATDAGRWYTGQMVAPNGGVAM</sequence>
<dbReference type="CDD" id="cd05233">
    <property type="entry name" value="SDR_c"/>
    <property type="match status" value="1"/>
</dbReference>
<dbReference type="Proteomes" id="UP001284601">
    <property type="component" value="Unassembled WGS sequence"/>
</dbReference>
<dbReference type="SUPFAM" id="SSF51735">
    <property type="entry name" value="NAD(P)-binding Rossmann-fold domains"/>
    <property type="match status" value="1"/>
</dbReference>
<comment type="similarity">
    <text evidence="1">Belongs to the short-chain dehydrogenases/reductases (SDR) family.</text>
</comment>
<dbReference type="PRINTS" id="PR00081">
    <property type="entry name" value="GDHRDH"/>
</dbReference>
<proteinExistence type="inferred from homology"/>
<dbReference type="InterPro" id="IPR050259">
    <property type="entry name" value="SDR"/>
</dbReference>
<comment type="caution">
    <text evidence="2">The sequence shown here is derived from an EMBL/GenBank/DDBJ whole genome shotgun (WGS) entry which is preliminary data.</text>
</comment>
<dbReference type="Pfam" id="PF13561">
    <property type="entry name" value="adh_short_C2"/>
    <property type="match status" value="1"/>
</dbReference>
<dbReference type="InterPro" id="IPR020904">
    <property type="entry name" value="Sc_DH/Rdtase_CS"/>
</dbReference>
<evidence type="ECO:0000313" key="3">
    <source>
        <dbReference type="Proteomes" id="UP001284601"/>
    </source>
</evidence>
<reference evidence="2 3" key="2">
    <citation type="submission" date="2023-10" db="EMBL/GenBank/DDBJ databases">
        <authorList>
            <person name="Han X.F."/>
        </authorList>
    </citation>
    <scope>NUCLEOTIDE SEQUENCE [LARGE SCALE GENOMIC DNA]</scope>
    <source>
        <strain evidence="2 3">KCTC 39840</strain>
    </source>
</reference>
<reference evidence="3" key="1">
    <citation type="submission" date="2023-07" db="EMBL/GenBank/DDBJ databases">
        <title>Conexibacter stalactiti sp. nov., isolated from stalactites in a lava cave and emended description of the genus Conexibacter.</title>
        <authorList>
            <person name="Lee S.D."/>
        </authorList>
    </citation>
    <scope>NUCLEOTIDE SEQUENCE [LARGE SCALE GENOMIC DNA]</scope>
    <source>
        <strain evidence="3">KCTC 39840</strain>
    </source>
</reference>
<keyword evidence="3" id="KW-1185">Reference proteome</keyword>
<name>A0ABU4HRM0_9ACTN</name>
<dbReference type="PROSITE" id="PS00061">
    <property type="entry name" value="ADH_SHORT"/>
    <property type="match status" value="1"/>
</dbReference>
<dbReference type="Gene3D" id="3.40.50.720">
    <property type="entry name" value="NAD(P)-binding Rossmann-like Domain"/>
    <property type="match status" value="1"/>
</dbReference>